<dbReference type="PANTHER" id="PTHR45458:SF1">
    <property type="entry name" value="SHORT CHAIN DEHYDROGENASE"/>
    <property type="match status" value="1"/>
</dbReference>
<evidence type="ECO:0000313" key="3">
    <source>
        <dbReference type="Proteomes" id="UP000521872"/>
    </source>
</evidence>
<comment type="caution">
    <text evidence="2">The sequence shown here is derived from an EMBL/GenBank/DDBJ whole genome shotgun (WGS) entry which is preliminary data.</text>
</comment>
<keyword evidence="1" id="KW-0521">NADP</keyword>
<evidence type="ECO:0000313" key="2">
    <source>
        <dbReference type="EMBL" id="KAF4621594.1"/>
    </source>
</evidence>
<keyword evidence="3" id="KW-1185">Reference proteome</keyword>
<dbReference type="PANTHER" id="PTHR45458">
    <property type="entry name" value="SHORT-CHAIN DEHYDROGENASE/REDUCTASE SDR"/>
    <property type="match status" value="1"/>
</dbReference>
<dbReference type="EMBL" id="JAACJL010000006">
    <property type="protein sequence ID" value="KAF4621594.1"/>
    <property type="molecule type" value="Genomic_DNA"/>
</dbReference>
<dbReference type="Proteomes" id="UP000521872">
    <property type="component" value="Unassembled WGS sequence"/>
</dbReference>
<sequence>MPLYKTLQYASTDPETSHALKPSPSVGSSVKSGLQQDYSNSFLSRALAQFWSGHSASIGYKRPTMPTWLITGASRGIGLSTIHYLLKDEANQIIATSRSESDDLNTLALKHPQSLKVFLLDITSQQSVDEAVAKITPLLPNGLDYLVNNAGQNPQPTTTFEDADLDLFAEEMTLSTVAPLRVSRAFLPLIKQSQLKRIIFLSSVTASSQISYQMVGQYNTYSVAKAALNMLARWTRTEMGAPIKAWMDKYAPHVPYLTTDEAAMRLVKICEGLTMKETASYWHFDGSKLPW</sequence>
<accession>A0A8H4R3E4</accession>
<dbReference type="InterPro" id="IPR002347">
    <property type="entry name" value="SDR_fam"/>
</dbReference>
<evidence type="ECO:0000256" key="1">
    <source>
        <dbReference type="ARBA" id="ARBA00022857"/>
    </source>
</evidence>
<reference evidence="2 3" key="1">
    <citation type="submission" date="2019-12" db="EMBL/GenBank/DDBJ databases">
        <authorList>
            <person name="Floudas D."/>
            <person name="Bentzer J."/>
            <person name="Ahren D."/>
            <person name="Johansson T."/>
            <person name="Persson P."/>
            <person name="Tunlid A."/>
        </authorList>
    </citation>
    <scope>NUCLEOTIDE SEQUENCE [LARGE SCALE GENOMIC DNA]</scope>
    <source>
        <strain evidence="2 3">CBS 102.39</strain>
    </source>
</reference>
<dbReference type="Pfam" id="PF00106">
    <property type="entry name" value="adh_short"/>
    <property type="match status" value="1"/>
</dbReference>
<dbReference type="PROSITE" id="PS00061">
    <property type="entry name" value="ADH_SHORT"/>
    <property type="match status" value="1"/>
</dbReference>
<proteinExistence type="predicted"/>
<organism evidence="2 3">
    <name type="scientific">Agrocybe pediades</name>
    <dbReference type="NCBI Taxonomy" id="84607"/>
    <lineage>
        <taxon>Eukaryota</taxon>
        <taxon>Fungi</taxon>
        <taxon>Dikarya</taxon>
        <taxon>Basidiomycota</taxon>
        <taxon>Agaricomycotina</taxon>
        <taxon>Agaricomycetes</taxon>
        <taxon>Agaricomycetidae</taxon>
        <taxon>Agaricales</taxon>
        <taxon>Agaricineae</taxon>
        <taxon>Strophariaceae</taxon>
        <taxon>Agrocybe</taxon>
    </lineage>
</organism>
<dbReference type="InterPro" id="IPR020904">
    <property type="entry name" value="Sc_DH/Rdtase_CS"/>
</dbReference>
<dbReference type="InterPro" id="IPR052184">
    <property type="entry name" value="SDR_enzymes"/>
</dbReference>
<dbReference type="SUPFAM" id="SSF51735">
    <property type="entry name" value="NAD(P)-binding Rossmann-fold domains"/>
    <property type="match status" value="1"/>
</dbReference>
<name>A0A8H4R3E4_9AGAR</name>
<dbReference type="Gene3D" id="3.40.50.720">
    <property type="entry name" value="NAD(P)-binding Rossmann-like Domain"/>
    <property type="match status" value="1"/>
</dbReference>
<gene>
    <name evidence="2" type="ORF">D9613_012600</name>
</gene>
<dbReference type="InterPro" id="IPR036291">
    <property type="entry name" value="NAD(P)-bd_dom_sf"/>
</dbReference>
<protein>
    <recommendedName>
        <fullName evidence="4">NAD(P)-binding protein</fullName>
    </recommendedName>
</protein>
<dbReference type="GO" id="GO:0016616">
    <property type="term" value="F:oxidoreductase activity, acting on the CH-OH group of donors, NAD or NADP as acceptor"/>
    <property type="evidence" value="ECO:0007669"/>
    <property type="project" value="TreeGrafter"/>
</dbReference>
<dbReference type="AlphaFoldDB" id="A0A8H4R3E4"/>
<evidence type="ECO:0008006" key="4">
    <source>
        <dbReference type="Google" id="ProtNLM"/>
    </source>
</evidence>
<dbReference type="PRINTS" id="PR00081">
    <property type="entry name" value="GDHRDH"/>
</dbReference>